<dbReference type="InterPro" id="IPR036046">
    <property type="entry name" value="Acylphosphatase-like_dom_sf"/>
</dbReference>
<organism evidence="2 3">
    <name type="scientific">Croceibacterium xixiisoli</name>
    <dbReference type="NCBI Taxonomy" id="1476466"/>
    <lineage>
        <taxon>Bacteria</taxon>
        <taxon>Pseudomonadati</taxon>
        <taxon>Pseudomonadota</taxon>
        <taxon>Alphaproteobacteria</taxon>
        <taxon>Sphingomonadales</taxon>
        <taxon>Erythrobacteraceae</taxon>
        <taxon>Croceibacterium</taxon>
    </lineage>
</organism>
<dbReference type="Proteomes" id="UP000469430">
    <property type="component" value="Unassembled WGS sequence"/>
</dbReference>
<dbReference type="SUPFAM" id="SSF54975">
    <property type="entry name" value="Acylphosphatase/BLUF domain-like"/>
    <property type="match status" value="1"/>
</dbReference>
<dbReference type="OrthoDB" id="196105at2"/>
<reference evidence="2 3" key="1">
    <citation type="submission" date="2019-12" db="EMBL/GenBank/DDBJ databases">
        <title>Genomic-based taxomic classification of the family Erythrobacteraceae.</title>
        <authorList>
            <person name="Xu L."/>
        </authorList>
    </citation>
    <scope>NUCLEOTIDE SEQUENCE [LARGE SCALE GENOMIC DNA]</scope>
    <source>
        <strain evidence="2 3">S36</strain>
    </source>
</reference>
<feature type="domain" description="BLUF" evidence="1">
    <location>
        <begin position="5"/>
        <end position="100"/>
    </location>
</feature>
<dbReference type="AlphaFoldDB" id="A0A6I4TXM2"/>
<dbReference type="EMBL" id="WTYJ01000005">
    <property type="protein sequence ID" value="MXP00777.1"/>
    <property type="molecule type" value="Genomic_DNA"/>
</dbReference>
<dbReference type="GO" id="GO:0009882">
    <property type="term" value="F:blue light photoreceptor activity"/>
    <property type="evidence" value="ECO:0007669"/>
    <property type="project" value="InterPro"/>
</dbReference>
<dbReference type="Pfam" id="PF04940">
    <property type="entry name" value="BLUF"/>
    <property type="match status" value="1"/>
</dbReference>
<evidence type="ECO:0000259" key="1">
    <source>
        <dbReference type="PROSITE" id="PS50925"/>
    </source>
</evidence>
<dbReference type="RefSeq" id="WP_161392522.1">
    <property type="nucleotide sequence ID" value="NZ_JBHSCP010000001.1"/>
</dbReference>
<evidence type="ECO:0000313" key="3">
    <source>
        <dbReference type="Proteomes" id="UP000469430"/>
    </source>
</evidence>
<accession>A0A6I4TXM2</accession>
<dbReference type="InterPro" id="IPR007024">
    <property type="entry name" value="BLUF_domain"/>
</dbReference>
<dbReference type="GO" id="GO:0071949">
    <property type="term" value="F:FAD binding"/>
    <property type="evidence" value="ECO:0007669"/>
    <property type="project" value="InterPro"/>
</dbReference>
<name>A0A6I4TXM2_9SPHN</name>
<dbReference type="PROSITE" id="PS50925">
    <property type="entry name" value="BLUF"/>
    <property type="match status" value="1"/>
</dbReference>
<gene>
    <name evidence="2" type="ORF">GRI97_17435</name>
</gene>
<dbReference type="Gene3D" id="3.30.70.100">
    <property type="match status" value="1"/>
</dbReference>
<sequence length="147" mass="16342">MNTNLNRLVYYSKNRIIGEPKELSLSIASILSTSRTKNAEVGVTGALMFNAGCFAQVLEGPQHAVEAVFERIQQDERHGDVSLLAFEPVQFRFFGDWSMGFVGAKPNDADVYGDLTEQGGFDATRMTGDELLSVLYRLALQEENPKY</sequence>
<protein>
    <submittedName>
        <fullName evidence="2">Blue light sensor protein</fullName>
    </submittedName>
</protein>
<dbReference type="SMART" id="SM01034">
    <property type="entry name" value="BLUF"/>
    <property type="match status" value="1"/>
</dbReference>
<comment type="caution">
    <text evidence="2">The sequence shown here is derived from an EMBL/GenBank/DDBJ whole genome shotgun (WGS) entry which is preliminary data.</text>
</comment>
<proteinExistence type="predicted"/>
<keyword evidence="3" id="KW-1185">Reference proteome</keyword>
<evidence type="ECO:0000313" key="2">
    <source>
        <dbReference type="EMBL" id="MXP00777.1"/>
    </source>
</evidence>